<dbReference type="Pfam" id="PF17820">
    <property type="entry name" value="PDZ_6"/>
    <property type="match status" value="1"/>
</dbReference>
<dbReference type="Gene3D" id="2.40.70.10">
    <property type="entry name" value="Acid Proteases"/>
    <property type="match status" value="1"/>
</dbReference>
<organism evidence="2 3">
    <name type="scientific">Flavobacterium agrisoli</name>
    <dbReference type="NCBI Taxonomy" id="2793066"/>
    <lineage>
        <taxon>Bacteria</taxon>
        <taxon>Pseudomonadati</taxon>
        <taxon>Bacteroidota</taxon>
        <taxon>Flavobacteriia</taxon>
        <taxon>Flavobacteriales</taxon>
        <taxon>Flavobacteriaceae</taxon>
        <taxon>Flavobacterium</taxon>
    </lineage>
</organism>
<feature type="domain" description="PDZ" evidence="1">
    <location>
        <begin position="372"/>
        <end position="414"/>
    </location>
</feature>
<dbReference type="InterPro" id="IPR021109">
    <property type="entry name" value="Peptidase_aspartic_dom_sf"/>
</dbReference>
<keyword evidence="3" id="KW-1185">Reference proteome</keyword>
<dbReference type="PROSITE" id="PS50106">
    <property type="entry name" value="PDZ"/>
    <property type="match status" value="1"/>
</dbReference>
<dbReference type="SMART" id="SM00228">
    <property type="entry name" value="PDZ"/>
    <property type="match status" value="1"/>
</dbReference>
<dbReference type="InterPro" id="IPR001478">
    <property type="entry name" value="PDZ"/>
</dbReference>
<protein>
    <submittedName>
        <fullName evidence="2">PDZ domain-containing protein</fullName>
    </submittedName>
</protein>
<dbReference type="AlphaFoldDB" id="A0A934PJW7"/>
<accession>A0A934PJW7</accession>
<sequence>MKSFFFVIFWYMSILQVWGQDDFVLQKQKSSAVIPFKLINNLVFIPIKVNGVELNFILDSGVAETVLFSLEDKKEVNVFNPVKIKLRGLGSENSVEGIKSTQNILETHGLQSTNHIMYIILDQSFNMSSHIGIPVNGIIGYKFFKNKVVKIDYHAKKIFVYDGIEKIKNSKLKKFTKIPLKIELFKPYLEADIGLNGKSKKAKLLVDIGNSDAIWMFQNDTLQLPEKKFEDFLGKGFSGDVLGYRAKIDAFSLGGFEFEKPIAAFPEKASIKNVAMVPDRVGSVGGEILMRFTVIIDYQNQHLYLKKNSNFKNPFQYNHSGVVIQHNGLQWVQETVGMNSVRNNYFISDETTTTTKTKSFNYEFKLKPAFEIANIRKNSAAEKAGLEVGDVVLSINKTNIHRFTLQQINTLLKSDDERFITIEVERKGKILKFKFELINEL</sequence>
<dbReference type="Proteomes" id="UP000609172">
    <property type="component" value="Unassembled WGS sequence"/>
</dbReference>
<dbReference type="SUPFAM" id="SSF50156">
    <property type="entry name" value="PDZ domain-like"/>
    <property type="match status" value="1"/>
</dbReference>
<reference evidence="2" key="1">
    <citation type="submission" date="2020-12" db="EMBL/GenBank/DDBJ databases">
        <title>Bacterial novel species Flavobacterium sp. SE-1-e isolated from soil.</title>
        <authorList>
            <person name="Jung H.-Y."/>
        </authorList>
    </citation>
    <scope>NUCLEOTIDE SEQUENCE</scope>
    <source>
        <strain evidence="2">SE-1-e</strain>
    </source>
</reference>
<name>A0A934PJW7_9FLAO</name>
<evidence type="ECO:0000313" key="2">
    <source>
        <dbReference type="EMBL" id="MBK0368724.1"/>
    </source>
</evidence>
<comment type="caution">
    <text evidence="2">The sequence shown here is derived from an EMBL/GenBank/DDBJ whole genome shotgun (WGS) entry which is preliminary data.</text>
</comment>
<evidence type="ECO:0000259" key="1">
    <source>
        <dbReference type="PROSITE" id="PS50106"/>
    </source>
</evidence>
<gene>
    <name evidence="2" type="ORF">I5M07_02660</name>
</gene>
<dbReference type="Gene3D" id="2.30.42.10">
    <property type="match status" value="1"/>
</dbReference>
<dbReference type="RefSeq" id="WP_200104640.1">
    <property type="nucleotide sequence ID" value="NZ_JAEHFV010000001.1"/>
</dbReference>
<dbReference type="SUPFAM" id="SSF50630">
    <property type="entry name" value="Acid proteases"/>
    <property type="match status" value="1"/>
</dbReference>
<dbReference type="EMBL" id="JAEHFV010000001">
    <property type="protein sequence ID" value="MBK0368724.1"/>
    <property type="molecule type" value="Genomic_DNA"/>
</dbReference>
<dbReference type="InterPro" id="IPR041489">
    <property type="entry name" value="PDZ_6"/>
</dbReference>
<evidence type="ECO:0000313" key="3">
    <source>
        <dbReference type="Proteomes" id="UP000609172"/>
    </source>
</evidence>
<proteinExistence type="predicted"/>
<dbReference type="InterPro" id="IPR036034">
    <property type="entry name" value="PDZ_sf"/>
</dbReference>